<dbReference type="PANTHER" id="PTHR36037:SF1">
    <property type="entry name" value="RNA-DIRECTED DNA POLYMERASE (REVERSE TRANSCRIPTASE)-RELATED FAMILY PROTEIN"/>
    <property type="match status" value="1"/>
</dbReference>
<sequence length="111" mass="12427">MCTIRQLIVKLANKSRRSFQYVDKEELIIAHMDGGVDVFIKPPQGWPLSMSALKLVSLRSSDQNAKGISLSLLSKVEEAADSLDVDIRKSITDFVDGIEEILLEKMRADLH</sequence>
<dbReference type="GO" id="GO:0003964">
    <property type="term" value="F:RNA-directed DNA polymerase activity"/>
    <property type="evidence" value="ECO:0007669"/>
    <property type="project" value="UniProtKB-KW"/>
</dbReference>
<protein>
    <submittedName>
        <fullName evidence="1">RNA-directed DNA polymerase</fullName>
        <ecNumber evidence="1">2.7.7.49</ecNumber>
    </submittedName>
</protein>
<accession>A0A7C9E967</accession>
<dbReference type="AlphaFoldDB" id="A0A7C9E967"/>
<reference evidence="1" key="2">
    <citation type="submission" date="2020-07" db="EMBL/GenBank/DDBJ databases">
        <authorList>
            <person name="Vera ALvarez R."/>
            <person name="Arias-Moreno D.M."/>
            <person name="Jimenez-Jacinto V."/>
            <person name="Jimenez-Bremont J.F."/>
            <person name="Swaminathan K."/>
            <person name="Moose S.P."/>
            <person name="Guerrero-Gonzalez M.L."/>
            <person name="Marino-Ramirez L."/>
            <person name="Landsman D."/>
            <person name="Rodriguez-Kessler M."/>
            <person name="Delgado-Sanchez P."/>
        </authorList>
    </citation>
    <scope>NUCLEOTIDE SEQUENCE</scope>
    <source>
        <tissue evidence="1">Cladode</tissue>
    </source>
</reference>
<reference evidence="1" key="1">
    <citation type="journal article" date="2013" name="J. Plant Res.">
        <title>Effect of fungi and light on seed germination of three Opuntia species from semiarid lands of central Mexico.</title>
        <authorList>
            <person name="Delgado-Sanchez P."/>
            <person name="Jimenez-Bremont J.F."/>
            <person name="Guerrero-Gonzalez Mde L."/>
            <person name="Flores J."/>
        </authorList>
    </citation>
    <scope>NUCLEOTIDE SEQUENCE</scope>
    <source>
        <tissue evidence="1">Cladode</tissue>
    </source>
</reference>
<dbReference type="EC" id="2.7.7.49" evidence="1"/>
<dbReference type="EMBL" id="GISG01215563">
    <property type="protein sequence ID" value="MBA4662340.1"/>
    <property type="molecule type" value="Transcribed_RNA"/>
</dbReference>
<organism evidence="1">
    <name type="scientific">Opuntia streptacantha</name>
    <name type="common">Prickly pear cactus</name>
    <name type="synonym">Opuntia cardona</name>
    <dbReference type="NCBI Taxonomy" id="393608"/>
    <lineage>
        <taxon>Eukaryota</taxon>
        <taxon>Viridiplantae</taxon>
        <taxon>Streptophyta</taxon>
        <taxon>Embryophyta</taxon>
        <taxon>Tracheophyta</taxon>
        <taxon>Spermatophyta</taxon>
        <taxon>Magnoliopsida</taxon>
        <taxon>eudicotyledons</taxon>
        <taxon>Gunneridae</taxon>
        <taxon>Pentapetalae</taxon>
        <taxon>Caryophyllales</taxon>
        <taxon>Cactineae</taxon>
        <taxon>Cactaceae</taxon>
        <taxon>Opuntioideae</taxon>
        <taxon>Opuntia</taxon>
    </lineage>
</organism>
<name>A0A7C9E967_OPUST</name>
<keyword evidence="1" id="KW-0808">Transferase</keyword>
<keyword evidence="1" id="KW-0695">RNA-directed DNA polymerase</keyword>
<proteinExistence type="predicted"/>
<keyword evidence="1" id="KW-0548">Nucleotidyltransferase</keyword>
<evidence type="ECO:0000313" key="1">
    <source>
        <dbReference type="EMBL" id="MBA4662340.1"/>
    </source>
</evidence>
<dbReference type="PANTHER" id="PTHR36037">
    <property type="entry name" value="RNA-DIRECTED DNA POLYMERASE (REVERSE TRANSCRIPTASE)-RELATED FAMILY PROTEIN"/>
    <property type="match status" value="1"/>
</dbReference>